<feature type="disulfide bond" evidence="16">
    <location>
        <begin position="267"/>
        <end position="282"/>
    </location>
</feature>
<evidence type="ECO:0000313" key="20">
    <source>
        <dbReference type="RefSeq" id="XP_006565013.1"/>
    </source>
</evidence>
<keyword evidence="9" id="KW-0472">Membrane</keyword>
<evidence type="ECO:0000256" key="8">
    <source>
        <dbReference type="ARBA" id="ARBA00022801"/>
    </source>
</evidence>
<evidence type="ECO:0000256" key="13">
    <source>
        <dbReference type="ARBA" id="ARBA00043671"/>
    </source>
</evidence>
<evidence type="ECO:0000256" key="9">
    <source>
        <dbReference type="ARBA" id="ARBA00023136"/>
    </source>
</evidence>
<accession>A0A7M7GSM9</accession>
<dbReference type="EnsemblMetazoa" id="XM_016917954">
    <property type="protein sequence ID" value="XP_016773443"/>
    <property type="gene ID" value="LOC409751"/>
</dbReference>
<dbReference type="GO" id="GO:0003993">
    <property type="term" value="F:acid phosphatase activity"/>
    <property type="evidence" value="ECO:0007669"/>
    <property type="project" value="TreeGrafter"/>
</dbReference>
<dbReference type="EnsemblMetazoa" id="XM_006564950">
    <property type="protein sequence ID" value="XP_006565013"/>
    <property type="gene ID" value="LOC409751"/>
</dbReference>
<evidence type="ECO:0000256" key="12">
    <source>
        <dbReference type="ARBA" id="ARBA00043668"/>
    </source>
</evidence>
<evidence type="ECO:0000256" key="16">
    <source>
        <dbReference type="PIRSR" id="PIRSR000894-2"/>
    </source>
</evidence>
<organism evidence="18">
    <name type="scientific">Apis mellifera</name>
    <name type="common">Honeybee</name>
    <dbReference type="NCBI Taxonomy" id="7460"/>
    <lineage>
        <taxon>Eukaryota</taxon>
        <taxon>Metazoa</taxon>
        <taxon>Ecdysozoa</taxon>
        <taxon>Arthropoda</taxon>
        <taxon>Hexapoda</taxon>
        <taxon>Insecta</taxon>
        <taxon>Pterygota</taxon>
        <taxon>Neoptera</taxon>
        <taxon>Endopterygota</taxon>
        <taxon>Hymenoptera</taxon>
        <taxon>Apocrita</taxon>
        <taxon>Aculeata</taxon>
        <taxon>Apoidea</taxon>
        <taxon>Anthophila</taxon>
        <taxon>Apidae</taxon>
        <taxon>Apis</taxon>
    </lineage>
</organism>
<dbReference type="GO" id="GO:0034417">
    <property type="term" value="F:bisphosphoglycerate 3-phosphatase activity"/>
    <property type="evidence" value="ECO:0007669"/>
    <property type="project" value="UniProtKB-EC"/>
</dbReference>
<evidence type="ECO:0000313" key="19">
    <source>
        <dbReference type="Proteomes" id="UP000005203"/>
    </source>
</evidence>
<dbReference type="PIRSF" id="PIRSF000894">
    <property type="entry name" value="Acid_phosphatase"/>
    <property type="match status" value="1"/>
</dbReference>
<comment type="catalytic activity">
    <reaction evidence="12">
        <text>1D-myo-inositol 1,2,5,6-tetrakisphosphate + H2O = 1D-myo-inositol 1,2,6-trisphosphate + phosphate</text>
        <dbReference type="Rhea" id="RHEA:77119"/>
        <dbReference type="ChEBI" id="CHEBI:15377"/>
        <dbReference type="ChEBI" id="CHEBI:43474"/>
        <dbReference type="ChEBI" id="CHEBI:195535"/>
        <dbReference type="ChEBI" id="CHEBI:195537"/>
        <dbReference type="EC" id="3.1.3.62"/>
    </reaction>
    <physiologicalReaction direction="left-to-right" evidence="12">
        <dbReference type="Rhea" id="RHEA:77120"/>
    </physiologicalReaction>
</comment>
<proteinExistence type="inferred from homology"/>
<evidence type="ECO:0000256" key="6">
    <source>
        <dbReference type="ARBA" id="ARBA00022475"/>
    </source>
</evidence>
<feature type="disulfide bond" evidence="16">
    <location>
        <begin position="423"/>
        <end position="428"/>
    </location>
</feature>
<feature type="disulfide bond" evidence="16">
    <location>
        <begin position="58"/>
        <end position="399"/>
    </location>
</feature>
<evidence type="ECO:0000256" key="14">
    <source>
        <dbReference type="ARBA" id="ARBA00043691"/>
    </source>
</evidence>
<dbReference type="RefSeq" id="XP_016773443.1">
    <property type="nucleotide sequence ID" value="XM_016917954.2"/>
</dbReference>
<evidence type="ECO:0000313" key="21">
    <source>
        <dbReference type="RefSeq" id="XP_016773443.1"/>
    </source>
</evidence>
<dbReference type="InterPro" id="IPR000560">
    <property type="entry name" value="His_Pase_clade-2"/>
</dbReference>
<keyword evidence="8" id="KW-0378">Hydrolase</keyword>
<dbReference type="InterPro" id="IPR029033">
    <property type="entry name" value="His_PPase_superfam"/>
</dbReference>
<evidence type="ECO:0000256" key="10">
    <source>
        <dbReference type="ARBA" id="ARBA00023180"/>
    </source>
</evidence>
<evidence type="ECO:0000256" key="1">
    <source>
        <dbReference type="ARBA" id="ARBA00004236"/>
    </source>
</evidence>
<reference evidence="20 21" key="2">
    <citation type="submission" date="2025-04" db="UniProtKB">
        <authorList>
            <consortium name="RefSeq"/>
        </authorList>
    </citation>
    <scope>IDENTIFICATION</scope>
    <source>
        <strain evidence="20 21">DH4</strain>
        <tissue evidence="20 21">Whole body</tissue>
    </source>
</reference>
<dbReference type="EC" id="3.1.3.80" evidence="3"/>
<keyword evidence="7 17" id="KW-0732">Signal</keyword>
<comment type="catalytic activity">
    <reaction evidence="15">
        <text>(2R)-2,3-bisphosphoglycerate + H2O = (2R)-2-phosphoglycerate + phosphate</text>
        <dbReference type="Rhea" id="RHEA:27381"/>
        <dbReference type="ChEBI" id="CHEBI:15377"/>
        <dbReference type="ChEBI" id="CHEBI:43474"/>
        <dbReference type="ChEBI" id="CHEBI:58248"/>
        <dbReference type="ChEBI" id="CHEBI:58289"/>
        <dbReference type="EC" id="3.1.3.80"/>
    </reaction>
    <physiologicalReaction direction="left-to-right" evidence="15">
        <dbReference type="Rhea" id="RHEA:27382"/>
    </physiologicalReaction>
</comment>
<protein>
    <recommendedName>
        <fullName evidence="5">Multiple inositol polyphosphate phosphatase 1</fullName>
        <ecNumber evidence="4">3.1.3.62</ecNumber>
        <ecNumber evidence="3">3.1.3.80</ecNumber>
    </recommendedName>
    <alternativeName>
        <fullName evidence="11">2,3-bisphosphoglycerate 3-phosphatase</fullName>
    </alternativeName>
</protein>
<evidence type="ECO:0000256" key="2">
    <source>
        <dbReference type="ARBA" id="ARBA00008422"/>
    </source>
</evidence>
<dbReference type="Proteomes" id="UP000005203">
    <property type="component" value="Linkage group LG14"/>
</dbReference>
<dbReference type="Gene3D" id="3.40.50.1240">
    <property type="entry name" value="Phosphoglycerate mutase-like"/>
    <property type="match status" value="1"/>
</dbReference>
<evidence type="ECO:0000256" key="11">
    <source>
        <dbReference type="ARBA" id="ARBA00031642"/>
    </source>
</evidence>
<keyword evidence="10" id="KW-0325">Glycoprotein</keyword>
<comment type="catalytic activity">
    <reaction evidence="13">
        <text>1D-myo-inositol 1,2,4,5,6-pentakisphosphate + H2O = 1D-myo-inositol 1,2,5,6-tetrakisphosphate + phosphate</text>
        <dbReference type="Rhea" id="RHEA:77115"/>
        <dbReference type="ChEBI" id="CHEBI:15377"/>
        <dbReference type="ChEBI" id="CHEBI:43474"/>
        <dbReference type="ChEBI" id="CHEBI:57798"/>
        <dbReference type="ChEBI" id="CHEBI:195535"/>
        <dbReference type="EC" id="3.1.3.62"/>
    </reaction>
    <physiologicalReaction direction="left-to-right" evidence="13">
        <dbReference type="Rhea" id="RHEA:77116"/>
    </physiologicalReaction>
</comment>
<evidence type="ECO:0000256" key="4">
    <source>
        <dbReference type="ARBA" id="ARBA00013040"/>
    </source>
</evidence>
<keyword evidence="16" id="KW-1015">Disulfide bond</keyword>
<dbReference type="GO" id="GO:0052745">
    <property type="term" value="F:inositol phosphate phosphatase activity"/>
    <property type="evidence" value="ECO:0007669"/>
    <property type="project" value="TreeGrafter"/>
</dbReference>
<gene>
    <name evidence="18" type="primary">409751</name>
    <name evidence="20 21" type="synonym">LOC409751</name>
</gene>
<keyword evidence="19" id="KW-1185">Reference proteome</keyword>
<dbReference type="PANTHER" id="PTHR20963">
    <property type="entry name" value="MULTIPLE INOSITOL POLYPHOSPHATE PHOSPHATASE-RELATED"/>
    <property type="match status" value="1"/>
</dbReference>
<dbReference type="GeneID" id="409751"/>
<evidence type="ECO:0000313" key="18">
    <source>
        <dbReference type="EnsemblMetazoa" id="XP_006565013"/>
    </source>
</evidence>
<evidence type="ECO:0000256" key="17">
    <source>
        <dbReference type="SAM" id="SignalP"/>
    </source>
</evidence>
<comment type="catalytic activity">
    <reaction evidence="14">
        <text>1D-myo-inositol hexakisphosphate + H2O = 1D-myo-inositol 1,2,4,5,6-pentakisphosphate + phosphate</text>
        <dbReference type="Rhea" id="RHEA:16989"/>
        <dbReference type="ChEBI" id="CHEBI:15377"/>
        <dbReference type="ChEBI" id="CHEBI:43474"/>
        <dbReference type="ChEBI" id="CHEBI:57798"/>
        <dbReference type="ChEBI" id="CHEBI:58130"/>
        <dbReference type="EC" id="3.1.3.62"/>
    </reaction>
    <physiologicalReaction direction="left-to-right" evidence="14">
        <dbReference type="Rhea" id="RHEA:16990"/>
    </physiologicalReaction>
</comment>
<feature type="chain" id="PRO_5044659554" description="Multiple inositol polyphosphate phosphatase 1" evidence="17">
    <location>
        <begin position="24"/>
        <end position="451"/>
    </location>
</feature>
<comment type="subcellular location">
    <subcellularLocation>
        <location evidence="1">Cell membrane</location>
    </subcellularLocation>
</comment>
<dbReference type="GO" id="GO:0005886">
    <property type="term" value="C:plasma membrane"/>
    <property type="evidence" value="ECO:0007669"/>
    <property type="project" value="UniProtKB-SubCell"/>
</dbReference>
<sequence>MPSAKIFAILIAIFCLENHLALSEYCYVDDRNPFLLFSTKTAYEHVHGTITDSKLPNCEPLQIWMILRHGTRNSGKHWIKKLKNDLPQIQRTIIENHDNCKLCEKDFNRLKDWNGYKPLQKKKAARLTMQGKQDMFFLGLRFKNYFPELFQSRSNNDLDKLYQFRSTKTQRTIASMENFIKGLFNNVTFDNAKIVGIPEDTLLQYYKIYEPYLNETANTTELWAESDELTHSEEYNQMMNNISQRLGLSNNISEEVFTQIEDVYTICLFESAWYINEKSPWCAPFTKEDIEWFQYRDDMYFYYLYGYGQQMRSDVGCPPLKDLFNHFSNLENGNKDEPKGIFYFTHSAALQLLLSTLGYAKDSEPLVHDTNIDKAKTRKWYTANLTPFAANLAAILYKCDKNFKINFKVKLYLNEKPLDYEGCPRGTCEWSHFKKILKKIAVNCEMDKNEM</sequence>
<dbReference type="SUPFAM" id="SSF53254">
    <property type="entry name" value="Phosphoglycerate mutase-like"/>
    <property type="match status" value="1"/>
</dbReference>
<dbReference type="PANTHER" id="PTHR20963:SF8">
    <property type="entry name" value="MULTIPLE INOSITOL POLYPHOSPHATE PHOSPHATASE 1"/>
    <property type="match status" value="1"/>
</dbReference>
<keyword evidence="6" id="KW-1003">Cell membrane</keyword>
<dbReference type="Pfam" id="PF00328">
    <property type="entry name" value="His_Phos_2"/>
    <property type="match status" value="1"/>
</dbReference>
<evidence type="ECO:0000256" key="7">
    <source>
        <dbReference type="ARBA" id="ARBA00022729"/>
    </source>
</evidence>
<comment type="similarity">
    <text evidence="2">Belongs to the histidine acid phosphatase family. MINPP1 subfamily.</text>
</comment>
<reference evidence="18" key="1">
    <citation type="submission" date="2021-01" db="UniProtKB">
        <authorList>
            <consortium name="EnsemblMetazoa"/>
        </authorList>
    </citation>
    <scope>IDENTIFICATION</scope>
    <source>
        <strain evidence="18">DH4</strain>
    </source>
</reference>
<dbReference type="KEGG" id="ame:409751"/>
<dbReference type="OrthoDB" id="6509975at2759"/>
<evidence type="ECO:0000256" key="5">
    <source>
        <dbReference type="ARBA" id="ARBA00018097"/>
    </source>
</evidence>
<accession>A0A8B7KS27</accession>
<dbReference type="OMA" id="NTGCPYK"/>
<accession>A0A8B6Z0N6</accession>
<evidence type="ECO:0000256" key="15">
    <source>
        <dbReference type="ARBA" id="ARBA00043832"/>
    </source>
</evidence>
<feature type="signal peptide" evidence="17">
    <location>
        <begin position="1"/>
        <end position="23"/>
    </location>
</feature>
<dbReference type="InterPro" id="IPR016274">
    <property type="entry name" value="Histidine_acid_Pase_euk"/>
</dbReference>
<name>A0A7M7GSM9_APIME</name>
<dbReference type="EC" id="3.1.3.62" evidence="4"/>
<evidence type="ECO:0000256" key="3">
    <source>
        <dbReference type="ARBA" id="ARBA00012976"/>
    </source>
</evidence>
<accession>A0A7M7IKS8</accession>
<dbReference type="AlphaFoldDB" id="A0A7M7GSM9"/>
<dbReference type="RefSeq" id="XP_006565013.1">
    <property type="nucleotide sequence ID" value="XM_006564950.3"/>
</dbReference>
<dbReference type="CDD" id="cd07061">
    <property type="entry name" value="HP_HAP_like"/>
    <property type="match status" value="1"/>
</dbReference>